<dbReference type="EMBL" id="JH600068">
    <property type="protein sequence ID" value="EIG54520.1"/>
    <property type="molecule type" value="Genomic_DNA"/>
</dbReference>
<proteinExistence type="predicted"/>
<dbReference type="InterPro" id="IPR013986">
    <property type="entry name" value="DExx_box_DNA_helicase_dom_sf"/>
</dbReference>
<dbReference type="eggNOG" id="COG1379">
    <property type="taxonomic scope" value="Bacteria"/>
</dbReference>
<keyword evidence="1 5" id="KW-0547">Nucleotide-binding</keyword>
<gene>
    <name evidence="9" type="ORF">DesU5LDRAFT_2877</name>
</gene>
<evidence type="ECO:0000256" key="1">
    <source>
        <dbReference type="ARBA" id="ARBA00022741"/>
    </source>
</evidence>
<dbReference type="InterPro" id="IPR027417">
    <property type="entry name" value="P-loop_NTPase"/>
</dbReference>
<dbReference type="GO" id="GO:0140097">
    <property type="term" value="F:catalytic activity, acting on DNA"/>
    <property type="evidence" value="ECO:0007669"/>
    <property type="project" value="UniProtKB-ARBA"/>
</dbReference>
<dbReference type="GO" id="GO:0005524">
    <property type="term" value="F:ATP binding"/>
    <property type="evidence" value="ECO:0007669"/>
    <property type="project" value="UniProtKB-UniRule"/>
</dbReference>
<dbReference type="InterPro" id="IPR014017">
    <property type="entry name" value="DNA_helicase_UvrD-like_C"/>
</dbReference>
<keyword evidence="2 5" id="KW-0378">Hydrolase</keyword>
<evidence type="ECO:0000256" key="4">
    <source>
        <dbReference type="ARBA" id="ARBA00022840"/>
    </source>
</evidence>
<reference evidence="9" key="1">
    <citation type="submission" date="2011-11" db="EMBL/GenBank/DDBJ databases">
        <title>Improved High-Quality Draft sequence of Desulfovibrio sp. U5L.</title>
        <authorList>
            <consortium name="US DOE Joint Genome Institute"/>
            <person name="Lucas S."/>
            <person name="Han J."/>
            <person name="Lapidus A."/>
            <person name="Cheng J.-F."/>
            <person name="Goodwin L."/>
            <person name="Pitluck S."/>
            <person name="Peters L."/>
            <person name="Ovchinnikova G."/>
            <person name="Held B."/>
            <person name="Detter J.C."/>
            <person name="Han C."/>
            <person name="Tapia R."/>
            <person name="Land M."/>
            <person name="Hauser L."/>
            <person name="Kyrpides N."/>
            <person name="Ivanova N."/>
            <person name="Pagani I."/>
            <person name="Gabster J."/>
            <person name="Walker C."/>
            <person name="Stolyar S."/>
            <person name="Stahl D."/>
            <person name="Arkin A."/>
            <person name="Dehal P."/>
            <person name="Hazen T."/>
            <person name="Woyke T."/>
        </authorList>
    </citation>
    <scope>NUCLEOTIDE SEQUENCE [LARGE SCALE GENOMIC DNA]</scope>
    <source>
        <strain evidence="9">U5L</strain>
    </source>
</reference>
<dbReference type="eggNOG" id="COG0210">
    <property type="taxonomic scope" value="Bacteria"/>
</dbReference>
<dbReference type="OrthoDB" id="9810135at2"/>
<dbReference type="Pfam" id="PF13361">
    <property type="entry name" value="UvrD_C"/>
    <property type="match status" value="1"/>
</dbReference>
<accession>I2Q414</accession>
<feature type="binding site" evidence="5">
    <location>
        <begin position="496"/>
        <end position="503"/>
    </location>
    <ligand>
        <name>ATP</name>
        <dbReference type="ChEBI" id="CHEBI:30616"/>
    </ligand>
</feature>
<feature type="region of interest" description="Disordered" evidence="6">
    <location>
        <begin position="432"/>
        <end position="477"/>
    </location>
</feature>
<evidence type="ECO:0000313" key="9">
    <source>
        <dbReference type="EMBL" id="EIG54520.1"/>
    </source>
</evidence>
<dbReference type="CDD" id="cd18807">
    <property type="entry name" value="SF1_C_UvrD"/>
    <property type="match status" value="1"/>
</dbReference>
<evidence type="ECO:0000256" key="5">
    <source>
        <dbReference type="PROSITE-ProRule" id="PRU00560"/>
    </source>
</evidence>
<feature type="compositionally biased region" description="Pro residues" evidence="6">
    <location>
        <begin position="459"/>
        <end position="472"/>
    </location>
</feature>
<keyword evidence="4 5" id="KW-0067">ATP-binding</keyword>
<evidence type="ECO:0000256" key="2">
    <source>
        <dbReference type="ARBA" id="ARBA00022801"/>
    </source>
</evidence>
<dbReference type="PANTHER" id="PTHR40084:SF1">
    <property type="entry name" value="PHOSPHOTRANSFERASE"/>
    <property type="match status" value="1"/>
</dbReference>
<organism evidence="9">
    <name type="scientific">Desulfovibrio sp. U5L</name>
    <dbReference type="NCBI Taxonomy" id="596152"/>
    <lineage>
        <taxon>Bacteria</taxon>
        <taxon>Pseudomonadati</taxon>
        <taxon>Thermodesulfobacteriota</taxon>
        <taxon>Desulfovibrionia</taxon>
        <taxon>Desulfovibrionales</taxon>
        <taxon>Desulfovibrionaceae</taxon>
        <taxon>Desulfovibrio</taxon>
    </lineage>
</organism>
<dbReference type="InterPro" id="IPR016195">
    <property type="entry name" value="Pol/histidinol_Pase-like"/>
</dbReference>
<evidence type="ECO:0008006" key="10">
    <source>
        <dbReference type="Google" id="ProtNLM"/>
    </source>
</evidence>
<dbReference type="InterPro" id="IPR014016">
    <property type="entry name" value="UvrD-like_ATP-bd"/>
</dbReference>
<dbReference type="HOGENOM" id="CLU_005571_0_0_7"/>
<dbReference type="CDD" id="cd19067">
    <property type="entry name" value="PfuEndoQ-like"/>
    <property type="match status" value="1"/>
</dbReference>
<dbReference type="SUPFAM" id="SSF52540">
    <property type="entry name" value="P-loop containing nucleoside triphosphate hydrolases"/>
    <property type="match status" value="1"/>
</dbReference>
<dbReference type="GO" id="GO:0016787">
    <property type="term" value="F:hydrolase activity"/>
    <property type="evidence" value="ECO:0007669"/>
    <property type="project" value="UniProtKB-UniRule"/>
</dbReference>
<feature type="domain" description="UvrD-like helicase ATP-binding" evidence="7">
    <location>
        <begin position="475"/>
        <end position="747"/>
    </location>
</feature>
<keyword evidence="3 5" id="KW-0347">Helicase</keyword>
<dbReference type="STRING" id="596152.DesU5LDRAFT_2877"/>
<evidence type="ECO:0000256" key="6">
    <source>
        <dbReference type="SAM" id="MobiDB-lite"/>
    </source>
</evidence>
<dbReference type="Gene3D" id="1.10.10.160">
    <property type="match status" value="1"/>
</dbReference>
<evidence type="ECO:0000259" key="7">
    <source>
        <dbReference type="PROSITE" id="PS51198"/>
    </source>
</evidence>
<dbReference type="Pfam" id="PF00580">
    <property type="entry name" value="UvrD-helicase"/>
    <property type="match status" value="1"/>
</dbReference>
<protein>
    <recommendedName>
        <fullName evidence="10">UvrD/REP helicase</fullName>
    </recommendedName>
</protein>
<evidence type="ECO:0000259" key="8">
    <source>
        <dbReference type="PROSITE" id="PS51217"/>
    </source>
</evidence>
<evidence type="ECO:0000256" key="3">
    <source>
        <dbReference type="ARBA" id="ARBA00022806"/>
    </source>
</evidence>
<dbReference type="PROSITE" id="PS51217">
    <property type="entry name" value="UVRD_HELICASE_CTER"/>
    <property type="match status" value="1"/>
</dbReference>
<dbReference type="AlphaFoldDB" id="I2Q414"/>
<dbReference type="Gene3D" id="3.40.50.300">
    <property type="entry name" value="P-loop containing nucleotide triphosphate hydrolases"/>
    <property type="match status" value="3"/>
</dbReference>
<name>I2Q414_9BACT</name>
<feature type="domain" description="UvrD-like helicase C-terminal" evidence="8">
    <location>
        <begin position="748"/>
        <end position="1026"/>
    </location>
</feature>
<dbReference type="PANTHER" id="PTHR40084">
    <property type="entry name" value="PHOSPHOHYDROLASE, PHP FAMILY"/>
    <property type="match status" value="1"/>
</dbReference>
<sequence>MKQYLADLHIHSHYSRATSKGLTPRNLAAFGELKGLSVVGSGDFTHPGWLADLRRDLVEDGTGLLRLADPADPAELAELAREIPWLPDFRPEGRVRFMLSAEISSIYKRGGKVRKVHNLVFAPSLDVAEKINRKLSKVGNLASDGRPILGLDSRDLLELVLETDKLAFLVPAHVWTPWFSVFGSKSGFDSLEECFGDLAKEIFALETGLSSDPDMNWTLSALDRYRLISNSDAHSGEKLGRECNLFCGEVSYQGIYRALRGQDGGTEFCGTVEFFPEEGKYHLDGHRDCHVVMEPAEAKARGGICPVCGKPLTLGVLHRVLELADRTEPVRPPGMPGFTSLIPLDELAGEVMGVGPKTGKARRLTAALYARFGAELTILRQTPPEDLAQVNTVLAEAVSRMRQGRVERTPGFDGEYGRITVFSAEEKRDIKAGRFRPVPAGNATGATPREPASDGEAPTEPPPAGQTPPPATARPDLNPAQQAAVTAAGRHLLVVAGPGTGKTHTLLAKIRSLLEAGVPAEKILAVTFTRRAAGELRDRLARDIPALADGTQTGTAALPRADTLHALALAAWTEAGGREPVLLSEDAARRLFALANPGLAGARLKSAWRALDLSRERLEPLEPQEAQAADAPEGPGRFAARYAKQKADWNLLDFTDLLEFWLEKLTSGDSRPGWSHILVDEVQDLTPLQLALVAALAGPDRAALFAIGDPDQSIYGFRGATGGVEARLTALWPDLAVAPLAENYRSAQPVLDLAAGLFPGRRPLVSRLGPTLPAAGGIELFAAPTAGAEAEWMAGRIEELLGGTSLTLTRDFSVATLSPGDVAVLVRFSGLVPAIRKSLERRGIPCSAPEADAFFNEPRVRLLLAAAGRHLGLPAAATSSGAAPGPALPALPDEVLARGPRGLATALEDSPPFDRLFWQGPQFRDLCRAYDAHKGWAGLLNHVAGETEIELVGRLAEKVRIMTLHAAKGLEFAAVFLPALEDGILPFAGAAALTGAPGGTAGDPAGRMDEGEERRLFYVGLTRAKTRLFLSHAKRRDLFGKRLALPRSRFLEGLDLGGVRQRTLAARTVRQARQLTLLGGEPTT</sequence>
<dbReference type="SUPFAM" id="SSF89550">
    <property type="entry name" value="PHP domain-like"/>
    <property type="match status" value="1"/>
</dbReference>
<dbReference type="PROSITE" id="PS51198">
    <property type="entry name" value="UVRD_HELICASE_ATP_BIND"/>
    <property type="match status" value="1"/>
</dbReference>
<dbReference type="Gene3D" id="3.20.20.140">
    <property type="entry name" value="Metal-dependent hydrolases"/>
    <property type="match status" value="1"/>
</dbReference>
<dbReference type="CDD" id="cd17932">
    <property type="entry name" value="DEXQc_UvrD"/>
    <property type="match status" value="1"/>
</dbReference>
<dbReference type="GO" id="GO:0004386">
    <property type="term" value="F:helicase activity"/>
    <property type="evidence" value="ECO:0007669"/>
    <property type="project" value="UniProtKB-UniRule"/>
</dbReference>